<keyword evidence="6 11" id="KW-0418">Kinase</keyword>
<evidence type="ECO:0000313" key="12">
    <source>
        <dbReference type="Proteomes" id="UP001221302"/>
    </source>
</evidence>
<evidence type="ECO:0000256" key="4">
    <source>
        <dbReference type="ARBA" id="ARBA00022679"/>
    </source>
</evidence>
<feature type="domain" description="Histidine kinase" evidence="10">
    <location>
        <begin position="623"/>
        <end position="814"/>
    </location>
</feature>
<dbReference type="Gene3D" id="3.30.565.10">
    <property type="entry name" value="Histidine kinase-like ATPase, C-terminal domain"/>
    <property type="match status" value="1"/>
</dbReference>
<keyword evidence="9" id="KW-0472">Membrane</keyword>
<sequence length="814" mass="94159">MQNKIFLHVLDKLRNFLPAFPKKFPYHYLLFTLLVIIESLLYLKGRYDSVHFPVLWEYGSNGIVYNANENSESYRLGFRQGDKIISFNKIPYQDLLIWTTLDNFSPGETINVEVLRGDKTLIIPVKLKSVLNKFAFFFIPYYLLIVFVTFIGIFVLYKKPNDNSAKRFFIFTHVFAFCLNETVFLNNSLYGIIRDAIYFLIFPFSGVVVIHFLLMFPSPNKIAIRFPYLIKIIYAVSILLSLVGFFSHSSFLNQINSANTLFVFRILSIDILWMSICLLFAIFIAVYNFLTIKGTVEHNQYRWIMVGIIFGLLPETAFGFVQDFFQSLNNETPYLRETIWGLGTTIFLTSFSISILKYKLWDIEIIIKRTLQYTVLTILIVGSYFFFFSFGELLFEAQTNTAKILSIIFSAILFIPVREVVQKKIDVIFHREPYDPTEAALNFESNLINNYNSPNLYEIIGQQIDNIFHFTNFKFFIRDNDDNYKAVFRISPDTDNSDKTNLHKNNSEMKTEVIKNPFIQDITSNDPFIISSKIGQLSDELKNIELLFLIRKVEMSEERRSEIFGFFACGEKKSQRPFSRQDIELLKLLANRSSTIIQMSELYKAEIERREAIQKERERISKDMHDEIGSSLTQIAVLSELAIRDIDHKSSTEEIIKKISRVSRQVVDNISEIVWAINPKNDSLDNLAAYLREYAADLFDSKGINCTIAFSEISSNIPLQSELKRNIFLAVKETFNNIIKHSNAKNVYFSFTLTKNKITISIKDDGIGFEMNNSKPKGNGLINIQSRIKECGGLVSIHSEIGHGTELKFEILLK</sequence>
<dbReference type="Proteomes" id="UP001221302">
    <property type="component" value="Unassembled WGS sequence"/>
</dbReference>
<dbReference type="Pfam" id="PF07730">
    <property type="entry name" value="HisKA_3"/>
    <property type="match status" value="1"/>
</dbReference>
<dbReference type="InterPro" id="IPR036034">
    <property type="entry name" value="PDZ_sf"/>
</dbReference>
<dbReference type="InterPro" id="IPR005467">
    <property type="entry name" value="His_kinase_dom"/>
</dbReference>
<feature type="transmembrane region" description="Helical" evidence="9">
    <location>
        <begin position="228"/>
        <end position="251"/>
    </location>
</feature>
<feature type="transmembrane region" description="Helical" evidence="9">
    <location>
        <begin position="370"/>
        <end position="390"/>
    </location>
</feature>
<keyword evidence="3" id="KW-0597">Phosphoprotein</keyword>
<keyword evidence="4" id="KW-0808">Transferase</keyword>
<dbReference type="SUPFAM" id="SSF50156">
    <property type="entry name" value="PDZ domain-like"/>
    <property type="match status" value="1"/>
</dbReference>
<keyword evidence="9" id="KW-0812">Transmembrane</keyword>
<dbReference type="Gene3D" id="3.30.450.40">
    <property type="match status" value="1"/>
</dbReference>
<evidence type="ECO:0000259" key="10">
    <source>
        <dbReference type="PROSITE" id="PS50109"/>
    </source>
</evidence>
<accession>A0AAE3P3L4</accession>
<dbReference type="InterPro" id="IPR029016">
    <property type="entry name" value="GAF-like_dom_sf"/>
</dbReference>
<dbReference type="InterPro" id="IPR050482">
    <property type="entry name" value="Sensor_HK_TwoCompSys"/>
</dbReference>
<dbReference type="Pfam" id="PF02518">
    <property type="entry name" value="HATPase_c"/>
    <property type="match status" value="1"/>
</dbReference>
<dbReference type="GO" id="GO:0005524">
    <property type="term" value="F:ATP binding"/>
    <property type="evidence" value="ECO:0007669"/>
    <property type="project" value="UniProtKB-KW"/>
</dbReference>
<comment type="caution">
    <text evidence="11">The sequence shown here is derived from an EMBL/GenBank/DDBJ whole genome shotgun (WGS) entry which is preliminary data.</text>
</comment>
<dbReference type="GO" id="GO:0046983">
    <property type="term" value="F:protein dimerization activity"/>
    <property type="evidence" value="ECO:0007669"/>
    <property type="project" value="InterPro"/>
</dbReference>
<feature type="transmembrane region" description="Helical" evidence="9">
    <location>
        <begin position="340"/>
        <end position="358"/>
    </location>
</feature>
<dbReference type="CDD" id="cd16917">
    <property type="entry name" value="HATPase_UhpB-NarQ-NarX-like"/>
    <property type="match status" value="1"/>
</dbReference>
<dbReference type="GO" id="GO:0000155">
    <property type="term" value="F:phosphorelay sensor kinase activity"/>
    <property type="evidence" value="ECO:0007669"/>
    <property type="project" value="InterPro"/>
</dbReference>
<dbReference type="SUPFAM" id="SSF55874">
    <property type="entry name" value="ATPase domain of HSP90 chaperone/DNA topoisomerase II/histidine kinase"/>
    <property type="match status" value="1"/>
</dbReference>
<keyword evidence="5" id="KW-0547">Nucleotide-binding</keyword>
<reference evidence="11" key="1">
    <citation type="submission" date="2023-03" db="EMBL/GenBank/DDBJ databases">
        <title>Stygiobacter electus gen. nov., sp. nov., facultatively anaerobic thermotolerant bacterium of the class Ignavibacteria from a well of Yessentuki mineral water deposit.</title>
        <authorList>
            <person name="Podosokorskaya O.A."/>
            <person name="Elcheninov A.G."/>
            <person name="Petrova N.F."/>
            <person name="Zavarzina D.G."/>
            <person name="Kublanov I.V."/>
            <person name="Merkel A.Y."/>
        </authorList>
    </citation>
    <scope>NUCLEOTIDE SEQUENCE</scope>
    <source>
        <strain evidence="11">09-Me</strain>
    </source>
</reference>
<comment type="catalytic activity">
    <reaction evidence="1">
        <text>ATP + protein L-histidine = ADP + protein N-phospho-L-histidine.</text>
        <dbReference type="EC" id="2.7.13.3"/>
    </reaction>
</comment>
<dbReference type="AlphaFoldDB" id="A0AAE3P3L4"/>
<keyword evidence="12" id="KW-1185">Reference proteome</keyword>
<dbReference type="InterPro" id="IPR036890">
    <property type="entry name" value="HATPase_C_sf"/>
</dbReference>
<dbReference type="EC" id="2.7.13.3" evidence="2"/>
<evidence type="ECO:0000256" key="6">
    <source>
        <dbReference type="ARBA" id="ARBA00022777"/>
    </source>
</evidence>
<feature type="transmembrane region" description="Helical" evidence="9">
    <location>
        <begin position="302"/>
        <end position="320"/>
    </location>
</feature>
<gene>
    <name evidence="11" type="ORF">P0M35_10255</name>
</gene>
<evidence type="ECO:0000256" key="9">
    <source>
        <dbReference type="SAM" id="Phobius"/>
    </source>
</evidence>
<protein>
    <recommendedName>
        <fullName evidence="2">histidine kinase</fullName>
        <ecNumber evidence="2">2.7.13.3</ecNumber>
    </recommendedName>
</protein>
<dbReference type="GO" id="GO:0016020">
    <property type="term" value="C:membrane"/>
    <property type="evidence" value="ECO:0007669"/>
    <property type="project" value="InterPro"/>
</dbReference>
<evidence type="ECO:0000256" key="2">
    <source>
        <dbReference type="ARBA" id="ARBA00012438"/>
    </source>
</evidence>
<feature type="transmembrane region" description="Helical" evidence="9">
    <location>
        <begin position="196"/>
        <end position="216"/>
    </location>
</feature>
<dbReference type="RefSeq" id="WP_321536304.1">
    <property type="nucleotide sequence ID" value="NZ_JARGDL010000014.1"/>
</dbReference>
<organism evidence="11 12">
    <name type="scientific">Stygiobacter electus</name>
    <dbReference type="NCBI Taxonomy" id="3032292"/>
    <lineage>
        <taxon>Bacteria</taxon>
        <taxon>Pseudomonadati</taxon>
        <taxon>Ignavibacteriota</taxon>
        <taxon>Ignavibacteria</taxon>
        <taxon>Ignavibacteriales</taxon>
        <taxon>Melioribacteraceae</taxon>
        <taxon>Stygiobacter</taxon>
    </lineage>
</organism>
<keyword evidence="9" id="KW-1133">Transmembrane helix</keyword>
<evidence type="ECO:0000256" key="8">
    <source>
        <dbReference type="ARBA" id="ARBA00023012"/>
    </source>
</evidence>
<evidence type="ECO:0000256" key="3">
    <source>
        <dbReference type="ARBA" id="ARBA00022553"/>
    </source>
</evidence>
<dbReference type="InterPro" id="IPR011712">
    <property type="entry name" value="Sig_transdc_His_kin_sub3_dim/P"/>
</dbReference>
<evidence type="ECO:0000313" key="11">
    <source>
        <dbReference type="EMBL" id="MDF1612533.1"/>
    </source>
</evidence>
<dbReference type="PANTHER" id="PTHR24421:SF10">
    <property type="entry name" value="NITRATE_NITRITE SENSOR PROTEIN NARQ"/>
    <property type="match status" value="1"/>
</dbReference>
<evidence type="ECO:0000256" key="1">
    <source>
        <dbReference type="ARBA" id="ARBA00000085"/>
    </source>
</evidence>
<evidence type="ECO:0000256" key="5">
    <source>
        <dbReference type="ARBA" id="ARBA00022741"/>
    </source>
</evidence>
<dbReference type="Gene3D" id="1.20.5.1930">
    <property type="match status" value="1"/>
</dbReference>
<feature type="transmembrane region" description="Helical" evidence="9">
    <location>
        <begin position="134"/>
        <end position="156"/>
    </location>
</feature>
<feature type="transmembrane region" description="Helical" evidence="9">
    <location>
        <begin position="271"/>
        <end position="290"/>
    </location>
</feature>
<evidence type="ECO:0000256" key="7">
    <source>
        <dbReference type="ARBA" id="ARBA00022840"/>
    </source>
</evidence>
<keyword evidence="7" id="KW-0067">ATP-binding</keyword>
<dbReference type="InterPro" id="IPR003594">
    <property type="entry name" value="HATPase_dom"/>
</dbReference>
<proteinExistence type="predicted"/>
<dbReference type="PROSITE" id="PS50109">
    <property type="entry name" value="HIS_KIN"/>
    <property type="match status" value="1"/>
</dbReference>
<feature type="transmembrane region" description="Helical" evidence="9">
    <location>
        <begin position="24"/>
        <end position="43"/>
    </location>
</feature>
<dbReference type="PANTHER" id="PTHR24421">
    <property type="entry name" value="NITRATE/NITRITE SENSOR PROTEIN NARX-RELATED"/>
    <property type="match status" value="1"/>
</dbReference>
<feature type="transmembrane region" description="Helical" evidence="9">
    <location>
        <begin position="168"/>
        <end position="190"/>
    </location>
</feature>
<keyword evidence="8" id="KW-0902">Two-component regulatory system</keyword>
<dbReference type="Gene3D" id="2.30.42.10">
    <property type="match status" value="1"/>
</dbReference>
<name>A0AAE3P3L4_9BACT</name>
<dbReference type="EMBL" id="JARGDL010000014">
    <property type="protein sequence ID" value="MDF1612533.1"/>
    <property type="molecule type" value="Genomic_DNA"/>
</dbReference>